<reference evidence="7" key="1">
    <citation type="journal article" date="2014" name="Genome Announc.">
        <title>Draft genome sequence of the formaldehyde-resistant fungus Byssochlamys spectabilis No. 5 (anamorph Paecilomyces variotii No. 5) (NBRC109023).</title>
        <authorList>
            <person name="Oka T."/>
            <person name="Ekino K."/>
            <person name="Fukuda K."/>
            <person name="Nomura Y."/>
        </authorList>
    </citation>
    <scope>NUCLEOTIDE SEQUENCE [LARGE SCALE GENOMIC DNA]</scope>
    <source>
        <strain evidence="7">No. 5 / NBRC 109023</strain>
    </source>
</reference>
<evidence type="ECO:0000313" key="6">
    <source>
        <dbReference type="EMBL" id="GAD96867.1"/>
    </source>
</evidence>
<feature type="region of interest" description="Disordered" evidence="5">
    <location>
        <begin position="245"/>
        <end position="276"/>
    </location>
</feature>
<dbReference type="InParanoid" id="V5G7N0"/>
<evidence type="ECO:0000313" key="7">
    <source>
        <dbReference type="Proteomes" id="UP000018001"/>
    </source>
</evidence>
<organism evidence="6 7">
    <name type="scientific">Byssochlamys spectabilis (strain No. 5 / NBRC 109023)</name>
    <name type="common">Paecilomyces variotii</name>
    <dbReference type="NCBI Taxonomy" id="1356009"/>
    <lineage>
        <taxon>Eukaryota</taxon>
        <taxon>Fungi</taxon>
        <taxon>Dikarya</taxon>
        <taxon>Ascomycota</taxon>
        <taxon>Pezizomycotina</taxon>
        <taxon>Eurotiomycetes</taxon>
        <taxon>Eurotiomycetidae</taxon>
        <taxon>Eurotiales</taxon>
        <taxon>Thermoascaceae</taxon>
        <taxon>Paecilomyces</taxon>
    </lineage>
</organism>
<keyword evidence="7" id="KW-1185">Reference proteome</keyword>
<dbReference type="EMBL" id="BAUL01000177">
    <property type="protein sequence ID" value="GAD96867.1"/>
    <property type="molecule type" value="Genomic_DNA"/>
</dbReference>
<dbReference type="InterPro" id="IPR027417">
    <property type="entry name" value="P-loop_NTPase"/>
</dbReference>
<dbReference type="PANTHER" id="PTHR23359">
    <property type="entry name" value="NUCLEOTIDE KINASE"/>
    <property type="match status" value="1"/>
</dbReference>
<evidence type="ECO:0000256" key="3">
    <source>
        <dbReference type="ARBA" id="ARBA00022777"/>
    </source>
</evidence>
<accession>V5G7N0</accession>
<dbReference type="Proteomes" id="UP000018001">
    <property type="component" value="Unassembled WGS sequence"/>
</dbReference>
<name>V5G7N0_BYSSN</name>
<keyword evidence="1 4" id="KW-0808">Transferase</keyword>
<keyword evidence="2" id="KW-0547">Nucleotide-binding</keyword>
<sequence length="276" mass="30208">MAGITIPSPPVRRSEDEDPIVITSPPRRRTLDDARFILIIAIIGYILKRRIYYPGGPGSGKSTVCARLAADLDLIHLDVDAMLLEFEGSGPDGAAAVARSARQKGRSVPVGLIISLLQEEILWRLEEGDCTFLLDGFPGDIDQYFDYARFFDLHQVIHLECSPDSLHHRSVDLVGASMDEESPDSLRRRELIFLSRLAQHASECRQAIHFLSAKGIVSTVNADGTLEEVYGRVKGVVDRFLDDFAPSGDEEDPSASTSTTSSSSGDGGVRVFHLDP</sequence>
<dbReference type="GO" id="GO:0019205">
    <property type="term" value="F:nucleobase-containing compound kinase activity"/>
    <property type="evidence" value="ECO:0007669"/>
    <property type="project" value="InterPro"/>
</dbReference>
<dbReference type="Pfam" id="PF00406">
    <property type="entry name" value="ADK"/>
    <property type="match status" value="1"/>
</dbReference>
<keyword evidence="3 4" id="KW-0418">Kinase</keyword>
<dbReference type="GO" id="GO:0006139">
    <property type="term" value="P:nucleobase-containing compound metabolic process"/>
    <property type="evidence" value="ECO:0007669"/>
    <property type="project" value="InterPro"/>
</dbReference>
<feature type="region of interest" description="Disordered" evidence="5">
    <location>
        <begin position="1"/>
        <end position="24"/>
    </location>
</feature>
<protein>
    <submittedName>
        <fullName evidence="6">Cytidylate kinase</fullName>
    </submittedName>
</protein>
<comment type="similarity">
    <text evidence="4">Belongs to the adenylate kinase family.</text>
</comment>
<dbReference type="GO" id="GO:0005524">
    <property type="term" value="F:ATP binding"/>
    <property type="evidence" value="ECO:0007669"/>
    <property type="project" value="InterPro"/>
</dbReference>
<feature type="compositionally biased region" description="Low complexity" evidence="5">
    <location>
        <begin position="254"/>
        <end position="264"/>
    </location>
</feature>
<gene>
    <name evidence="6" type="ORF">PVAR5_5532</name>
</gene>
<dbReference type="InterPro" id="IPR000850">
    <property type="entry name" value="Adenylat/UMP-CMP_kin"/>
</dbReference>
<evidence type="ECO:0000256" key="2">
    <source>
        <dbReference type="ARBA" id="ARBA00022741"/>
    </source>
</evidence>
<dbReference type="SUPFAM" id="SSF52540">
    <property type="entry name" value="P-loop containing nucleoside triphosphate hydrolases"/>
    <property type="match status" value="1"/>
</dbReference>
<dbReference type="HOGENOM" id="CLU_1008311_0_0_1"/>
<dbReference type="Gene3D" id="3.40.50.300">
    <property type="entry name" value="P-loop containing nucleotide triphosphate hydrolases"/>
    <property type="match status" value="1"/>
</dbReference>
<dbReference type="AlphaFoldDB" id="V5G7N0"/>
<comment type="caution">
    <text evidence="6">The sequence shown here is derived from an EMBL/GenBank/DDBJ whole genome shotgun (WGS) entry which is preliminary data.</text>
</comment>
<dbReference type="OrthoDB" id="442176at2759"/>
<dbReference type="PRINTS" id="PR00094">
    <property type="entry name" value="ADENYLTKNASE"/>
</dbReference>
<evidence type="ECO:0000256" key="5">
    <source>
        <dbReference type="SAM" id="MobiDB-lite"/>
    </source>
</evidence>
<proteinExistence type="inferred from homology"/>
<evidence type="ECO:0000256" key="4">
    <source>
        <dbReference type="RuleBase" id="RU003330"/>
    </source>
</evidence>
<dbReference type="eggNOG" id="KOG3079">
    <property type="taxonomic scope" value="Eukaryota"/>
</dbReference>
<evidence type="ECO:0000256" key="1">
    <source>
        <dbReference type="ARBA" id="ARBA00022679"/>
    </source>
</evidence>